<feature type="compositionally biased region" description="Basic and acidic residues" evidence="1">
    <location>
        <begin position="144"/>
        <end position="165"/>
    </location>
</feature>
<feature type="compositionally biased region" description="Polar residues" evidence="1">
    <location>
        <begin position="275"/>
        <end position="297"/>
    </location>
</feature>
<feature type="compositionally biased region" description="Low complexity" evidence="1">
    <location>
        <begin position="239"/>
        <end position="251"/>
    </location>
</feature>
<keyword evidence="3" id="KW-1185">Reference proteome</keyword>
<name>A0AAF0F9G9_9BASI</name>
<feature type="compositionally biased region" description="Pro residues" evidence="1">
    <location>
        <begin position="209"/>
        <end position="218"/>
    </location>
</feature>
<sequence>MEAHLASLHGSLDAIRTQCSASKSADSAPSYFTNAVLRPENVDILELIRDADQLEASMFAYPPEDVERERGAETPRAPQIKPVHIPTPLRRGVTSAPGEHSAHHNAPRARKHIRMLLKRDGEVQRHIARYTATIEKAKQQPTPSKEKREPVRPRLSENTELRQVKSEIQREKMEILALENMLAELESPSKKAEDDTSDLAQVLQGKPEPASPAAPPVDSPHTRTPSKRPLGALVRDRPLGQSQSQGRSASALRDRFSASQRSPEKAPSRQEPRLGQSTRAPVPSTSRTPAKSPSTPLRNRAAPPASPLAQSVAGRTPERRTPAAARMRRTLDGTPRPPLAQSVGYTPGRTDELRSTATPPRSPATPQRARAASPLKERSPAKPALLPPGTAPDPSAELERAAAQIWLHFGESLRYVAPAATAAPFSDTFTYLSTLECCGQDPATARMDGGASADDSMHAPSGISALSAQSSTLEPSAPLSVNTVVMAHILLLLFRTPAPHSLTLASVKTLTESWWRQRGQAIFRTTAATPDLANEPIKHLGLDAGEVDQKGDVLGSRAVYGLVSKKILRIHRVGGAAAFRFA</sequence>
<dbReference type="EMBL" id="CP119964">
    <property type="protein sequence ID" value="WFD40777.1"/>
    <property type="molecule type" value="Genomic_DNA"/>
</dbReference>
<feature type="compositionally biased region" description="Low complexity" evidence="1">
    <location>
        <begin position="355"/>
        <end position="374"/>
    </location>
</feature>
<feature type="region of interest" description="Disordered" evidence="1">
    <location>
        <begin position="186"/>
        <end position="395"/>
    </location>
</feature>
<evidence type="ECO:0000256" key="1">
    <source>
        <dbReference type="SAM" id="MobiDB-lite"/>
    </source>
</evidence>
<evidence type="ECO:0000313" key="2">
    <source>
        <dbReference type="EMBL" id="WFD40777.1"/>
    </source>
</evidence>
<dbReference type="GeneID" id="85227417"/>
<evidence type="ECO:0000313" key="3">
    <source>
        <dbReference type="Proteomes" id="UP001217754"/>
    </source>
</evidence>
<protein>
    <submittedName>
        <fullName evidence="2">Uncharacterized protein</fullName>
    </submittedName>
</protein>
<feature type="region of interest" description="Disordered" evidence="1">
    <location>
        <begin position="134"/>
        <end position="165"/>
    </location>
</feature>
<reference evidence="2" key="1">
    <citation type="submission" date="2023-03" db="EMBL/GenBank/DDBJ databases">
        <title>Mating type loci evolution in Malassezia.</title>
        <authorList>
            <person name="Coelho M.A."/>
        </authorList>
    </citation>
    <scope>NUCLEOTIDE SEQUENCE</scope>
    <source>
        <strain evidence="2">CBS 9431</strain>
    </source>
</reference>
<gene>
    <name evidence="2" type="ORF">MJAP1_003766</name>
</gene>
<dbReference type="RefSeq" id="XP_060123674.1">
    <property type="nucleotide sequence ID" value="XM_060267691.1"/>
</dbReference>
<dbReference type="AlphaFoldDB" id="A0AAF0F9G9"/>
<feature type="region of interest" description="Disordered" evidence="1">
    <location>
        <begin position="66"/>
        <end position="109"/>
    </location>
</feature>
<accession>A0AAF0F9G9</accession>
<proteinExistence type="predicted"/>
<dbReference type="Proteomes" id="UP001217754">
    <property type="component" value="Chromosome 7"/>
</dbReference>
<organism evidence="2 3">
    <name type="scientific">Malassezia japonica</name>
    <dbReference type="NCBI Taxonomy" id="223818"/>
    <lineage>
        <taxon>Eukaryota</taxon>
        <taxon>Fungi</taxon>
        <taxon>Dikarya</taxon>
        <taxon>Basidiomycota</taxon>
        <taxon>Ustilaginomycotina</taxon>
        <taxon>Malasseziomycetes</taxon>
        <taxon>Malasseziales</taxon>
        <taxon>Malasseziaceae</taxon>
        <taxon>Malassezia</taxon>
    </lineage>
</organism>
<feature type="compositionally biased region" description="Basic and acidic residues" evidence="1">
    <location>
        <begin position="252"/>
        <end position="272"/>
    </location>
</feature>